<dbReference type="PANTHER" id="PTHR42815:SF2">
    <property type="entry name" value="FAD-BINDING, PUTATIVE (AFU_ORTHOLOGUE AFUA_6G07600)-RELATED"/>
    <property type="match status" value="1"/>
</dbReference>
<evidence type="ECO:0000259" key="1">
    <source>
        <dbReference type="Pfam" id="PF01243"/>
    </source>
</evidence>
<gene>
    <name evidence="2" type="ORF">SDC9_144641</name>
</gene>
<dbReference type="InterPro" id="IPR011576">
    <property type="entry name" value="Pyridox_Oxase_N"/>
</dbReference>
<proteinExistence type="predicted"/>
<feature type="domain" description="Pyridoxamine 5'-phosphate oxidase N-terminal" evidence="1">
    <location>
        <begin position="80"/>
        <end position="198"/>
    </location>
</feature>
<comment type="caution">
    <text evidence="2">The sequence shown here is derived from an EMBL/GenBank/DDBJ whole genome shotgun (WGS) entry which is preliminary data.</text>
</comment>
<name>A0A645E8B6_9ZZZZ</name>
<dbReference type="PANTHER" id="PTHR42815">
    <property type="entry name" value="FAD-BINDING, PUTATIVE (AFU_ORTHOLOGUE AFUA_6G07600)-RELATED"/>
    <property type="match status" value="1"/>
</dbReference>
<dbReference type="EMBL" id="VSSQ01043746">
    <property type="protein sequence ID" value="MPM97468.1"/>
    <property type="molecule type" value="Genomic_DNA"/>
</dbReference>
<dbReference type="SUPFAM" id="SSF50475">
    <property type="entry name" value="FMN-binding split barrel"/>
    <property type="match status" value="1"/>
</dbReference>
<reference evidence="2" key="1">
    <citation type="submission" date="2019-08" db="EMBL/GenBank/DDBJ databases">
        <authorList>
            <person name="Kucharzyk K."/>
            <person name="Murdoch R.W."/>
            <person name="Higgins S."/>
            <person name="Loffler F."/>
        </authorList>
    </citation>
    <scope>NUCLEOTIDE SEQUENCE</scope>
</reference>
<dbReference type="Pfam" id="PF01243">
    <property type="entry name" value="PNPOx_N"/>
    <property type="match status" value="1"/>
</dbReference>
<evidence type="ECO:0000313" key="2">
    <source>
        <dbReference type="EMBL" id="MPM97468.1"/>
    </source>
</evidence>
<dbReference type="InterPro" id="IPR024029">
    <property type="entry name" value="Pyridox_Oxase_FMN-dep"/>
</dbReference>
<sequence>MRSDMADLSYLMADKFYSRHITQAYACNFPQTQEFHVPSSKDSADQGLQKSSRSDMVDLNRLYARPTERIQNAVLDHLMDFHKEYLAKATFFCLATGDGNGLDASPRGGPPGFVRVLDARTLAFADWPGNNRIASLRNLQNDDRLAMLFLFPGLETFLRINGRGRVSSDGDLMQELRAGIKLPKTAIVIRIDEVLFHCGRAINRARLWCGESHLDPNHLPTVGEVMAGLAQLQGDAQLTSEQIVHANERYSRAVRTELY</sequence>
<dbReference type="InterPro" id="IPR012349">
    <property type="entry name" value="Split_barrel_FMN-bd"/>
</dbReference>
<protein>
    <recommendedName>
        <fullName evidence="1">Pyridoxamine 5'-phosphate oxidase N-terminal domain-containing protein</fullName>
    </recommendedName>
</protein>
<dbReference type="AlphaFoldDB" id="A0A645E8B6"/>
<dbReference type="NCBIfam" id="TIGR04025">
    <property type="entry name" value="PPOX_FMN_DR2398"/>
    <property type="match status" value="1"/>
</dbReference>
<organism evidence="2">
    <name type="scientific">bioreactor metagenome</name>
    <dbReference type="NCBI Taxonomy" id="1076179"/>
    <lineage>
        <taxon>unclassified sequences</taxon>
        <taxon>metagenomes</taxon>
        <taxon>ecological metagenomes</taxon>
    </lineage>
</organism>
<dbReference type="Gene3D" id="2.30.110.10">
    <property type="entry name" value="Electron Transport, Fmn-binding Protein, Chain A"/>
    <property type="match status" value="1"/>
</dbReference>
<accession>A0A645E8B6</accession>